<dbReference type="InterPro" id="IPR012340">
    <property type="entry name" value="NA-bd_OB-fold"/>
</dbReference>
<dbReference type="SUPFAM" id="SSF54211">
    <property type="entry name" value="Ribosomal protein S5 domain 2-like"/>
    <property type="match status" value="2"/>
</dbReference>
<evidence type="ECO:0000256" key="7">
    <source>
        <dbReference type="HAMAP-Rule" id="MF_01595"/>
    </source>
</evidence>
<evidence type="ECO:0000256" key="1">
    <source>
        <dbReference type="ARBA" id="ARBA00007404"/>
    </source>
</evidence>
<keyword evidence="2 7" id="KW-0963">Cytoplasm</keyword>
<comment type="caution">
    <text evidence="9">The sequence shown here is derived from an EMBL/GenBank/DDBJ whole genome shotgun (WGS) entry which is preliminary data.</text>
</comment>
<dbReference type="SUPFAM" id="SSF55666">
    <property type="entry name" value="Ribonuclease PH domain 2-like"/>
    <property type="match status" value="2"/>
</dbReference>
<dbReference type="HAMAP" id="MF_01595">
    <property type="entry name" value="PNPase"/>
    <property type="match status" value="1"/>
</dbReference>
<sequence>MIPEAKTKTFQFGQHSVTLETGRLARQATGAVLVTMGQTSVLCTAVAKKDVNPGQDFFPLAVFYQEKTYAVGKIPGGFFKREGRPTEKETLVSRLIDRPIRPLFPKEFSNEVQIICSVVSAERGEEADIAAMLGASAALAISGVPFNGPMAAARVGYTDANGYMLNPNSAALAESRLDMVVAGTEAAVLMVESEAQELTEDQMLGAVLYAHQEMQVAIQAIREFAAEFGKPAWDWQPAPKDTTTQDLVRPLAEAGIKEAYTITNKMERYARLDALRQSVLAELVKEEGEVSAEAVKAAFASLEKHIVRENVLSGAPRIDGRDHQTVRPLTIEVGVLPKVHGSALFTRGETQALVVATLGTSRDAQIIESLEGEHKDNFLFHYNFPPFSVGEAGFMGGPKRREIGHGRLAKRGVQAMMPAENDFPYTVRVVSEITESNGSSSMASVCGSSLALMDAGVPLKAPVAGIAMGLVKDGERYAVLTDILGDEDHLGDMDFKVAGSEQGITALQMDIKIEGINEAIMEQALQQAQAARLDILRQMNEVLPASRSSVSQNAPTMTTMKIDPDKIRDVIGKGGATIRSITERTGASIDIDDSGEIKLYAENQEAAQAAVDIILGLTAVAEIDRVYQGKVARIADFGAFVTFLPGQDGLVHISQIAPQRIETVKDFLKEGQEVLVKVIDIDNRNRVKLSIKEVTEEERQRFEQENSAS</sequence>
<dbReference type="PIRSF" id="PIRSF005499">
    <property type="entry name" value="PNPase"/>
    <property type="match status" value="1"/>
</dbReference>
<evidence type="ECO:0000313" key="10">
    <source>
        <dbReference type="Proteomes" id="UP001621714"/>
    </source>
</evidence>
<evidence type="ECO:0000256" key="5">
    <source>
        <dbReference type="ARBA" id="ARBA00022842"/>
    </source>
</evidence>
<comment type="catalytic activity">
    <reaction evidence="7">
        <text>RNA(n+1) + phosphate = RNA(n) + a ribonucleoside 5'-diphosphate</text>
        <dbReference type="Rhea" id="RHEA:22096"/>
        <dbReference type="Rhea" id="RHEA-COMP:14527"/>
        <dbReference type="Rhea" id="RHEA-COMP:17342"/>
        <dbReference type="ChEBI" id="CHEBI:43474"/>
        <dbReference type="ChEBI" id="CHEBI:57930"/>
        <dbReference type="ChEBI" id="CHEBI:140395"/>
        <dbReference type="EC" id="2.7.7.8"/>
    </reaction>
</comment>
<evidence type="ECO:0000256" key="6">
    <source>
        <dbReference type="ARBA" id="ARBA00022884"/>
    </source>
</evidence>
<organism evidence="9 10">
    <name type="scientific">Marinospirillum alkalitolerans</name>
    <dbReference type="NCBI Taxonomy" id="3123374"/>
    <lineage>
        <taxon>Bacteria</taxon>
        <taxon>Pseudomonadati</taxon>
        <taxon>Pseudomonadota</taxon>
        <taxon>Gammaproteobacteria</taxon>
        <taxon>Oceanospirillales</taxon>
        <taxon>Oceanospirillaceae</taxon>
        <taxon>Marinospirillum</taxon>
    </lineage>
</organism>
<dbReference type="CDD" id="cd02393">
    <property type="entry name" value="KH-I_PNPase"/>
    <property type="match status" value="1"/>
</dbReference>
<dbReference type="Gene3D" id="3.30.230.70">
    <property type="entry name" value="GHMP Kinase, N-terminal domain"/>
    <property type="match status" value="2"/>
</dbReference>
<proteinExistence type="inferred from homology"/>
<dbReference type="InterPro" id="IPR003029">
    <property type="entry name" value="S1_domain"/>
</dbReference>
<dbReference type="Pfam" id="PF01138">
    <property type="entry name" value="RNase_PH"/>
    <property type="match status" value="2"/>
</dbReference>
<dbReference type="InterPro" id="IPR015848">
    <property type="entry name" value="PNPase_PH_RNA-bd_bac/org-type"/>
</dbReference>
<reference evidence="9 10" key="1">
    <citation type="submission" date="2024-02" db="EMBL/GenBank/DDBJ databases">
        <title>Marinospirillum sp. MEB 164 isolated from Lonar lake sediment.</title>
        <authorList>
            <person name="Joshi A."/>
            <person name="Thite S."/>
        </authorList>
    </citation>
    <scope>NUCLEOTIDE SEQUENCE [LARGE SCALE GENOMIC DNA]</scope>
    <source>
        <strain evidence="9 10">MEB164</strain>
    </source>
</reference>
<dbReference type="NCBIfam" id="NF008805">
    <property type="entry name" value="PRK11824.1"/>
    <property type="match status" value="1"/>
</dbReference>
<dbReference type="SUPFAM" id="SSF54791">
    <property type="entry name" value="Eukaryotic type KH-domain (KH-domain type I)"/>
    <property type="match status" value="1"/>
</dbReference>
<dbReference type="Gene3D" id="2.40.50.140">
    <property type="entry name" value="Nucleic acid-binding proteins"/>
    <property type="match status" value="1"/>
</dbReference>
<dbReference type="InterPro" id="IPR001247">
    <property type="entry name" value="ExoRNase_PH_dom1"/>
</dbReference>
<comment type="subcellular location">
    <subcellularLocation>
        <location evidence="7">Cytoplasm</location>
    </subcellularLocation>
</comment>
<dbReference type="Proteomes" id="UP001621714">
    <property type="component" value="Unassembled WGS sequence"/>
</dbReference>
<dbReference type="InterPro" id="IPR015847">
    <property type="entry name" value="ExoRNase_PH_dom2"/>
</dbReference>
<keyword evidence="6 7" id="KW-0694">RNA-binding</keyword>
<keyword evidence="10" id="KW-1185">Reference proteome</keyword>
<dbReference type="PANTHER" id="PTHR11252:SF0">
    <property type="entry name" value="POLYRIBONUCLEOTIDE NUCLEOTIDYLTRANSFERASE 1, MITOCHONDRIAL"/>
    <property type="match status" value="1"/>
</dbReference>
<dbReference type="InterPro" id="IPR012162">
    <property type="entry name" value="PNPase"/>
</dbReference>
<evidence type="ECO:0000256" key="2">
    <source>
        <dbReference type="ARBA" id="ARBA00022490"/>
    </source>
</evidence>
<dbReference type="EMBL" id="JBANFI010000008">
    <property type="protein sequence ID" value="MFK7161709.1"/>
    <property type="molecule type" value="Genomic_DNA"/>
</dbReference>
<dbReference type="PANTHER" id="PTHR11252">
    <property type="entry name" value="POLYRIBONUCLEOTIDE NUCLEOTIDYLTRANSFERASE"/>
    <property type="match status" value="1"/>
</dbReference>
<gene>
    <name evidence="7 9" type="primary">pnp</name>
    <name evidence="9" type="ORF">V6U78_11745</name>
</gene>
<comment type="function">
    <text evidence="7">Involved in mRNA degradation. Catalyzes the phosphorolysis of single-stranded polyribonucleotides processively in the 3'- to 5'-direction.</text>
</comment>
<protein>
    <recommendedName>
        <fullName evidence="7">Polyribonucleotide nucleotidyltransferase</fullName>
        <ecNumber evidence="7">2.7.7.8</ecNumber>
    </recommendedName>
    <alternativeName>
        <fullName evidence="7">Polynucleotide phosphorylase</fullName>
        <shortName evidence="7">PNPase</shortName>
    </alternativeName>
</protein>
<keyword evidence="7" id="KW-0479">Metal-binding</keyword>
<dbReference type="CDD" id="cd11364">
    <property type="entry name" value="RNase_PH_PNPase_2"/>
    <property type="match status" value="1"/>
</dbReference>
<evidence type="ECO:0000256" key="3">
    <source>
        <dbReference type="ARBA" id="ARBA00022679"/>
    </source>
</evidence>
<dbReference type="NCBIfam" id="TIGR03591">
    <property type="entry name" value="polynuc_phos"/>
    <property type="match status" value="1"/>
</dbReference>
<dbReference type="GO" id="GO:0004654">
    <property type="term" value="F:polyribonucleotide nucleotidyltransferase activity"/>
    <property type="evidence" value="ECO:0007669"/>
    <property type="project" value="UniProtKB-EC"/>
</dbReference>
<dbReference type="SMART" id="SM00322">
    <property type="entry name" value="KH"/>
    <property type="match status" value="1"/>
</dbReference>
<comment type="subunit">
    <text evidence="7">Component of the RNA degradosome, which is a multiprotein complex involved in RNA processing and mRNA degradation.</text>
</comment>
<dbReference type="Pfam" id="PF03725">
    <property type="entry name" value="RNase_PH_C"/>
    <property type="match status" value="2"/>
</dbReference>
<dbReference type="InterPro" id="IPR036612">
    <property type="entry name" value="KH_dom_type_1_sf"/>
</dbReference>
<keyword evidence="3 7" id="KW-0808">Transferase</keyword>
<evidence type="ECO:0000259" key="8">
    <source>
        <dbReference type="PROSITE" id="PS50126"/>
    </source>
</evidence>
<dbReference type="InterPro" id="IPR004088">
    <property type="entry name" value="KH_dom_type_1"/>
</dbReference>
<name>A0ABW8Q0Q2_9GAMM</name>
<feature type="binding site" evidence="7">
    <location>
        <position position="488"/>
    </location>
    <ligand>
        <name>Mg(2+)</name>
        <dbReference type="ChEBI" id="CHEBI:18420"/>
    </ligand>
</feature>
<dbReference type="PROSITE" id="PS50084">
    <property type="entry name" value="KH_TYPE_1"/>
    <property type="match status" value="1"/>
</dbReference>
<feature type="binding site" evidence="7">
    <location>
        <position position="494"/>
    </location>
    <ligand>
        <name>Mg(2+)</name>
        <dbReference type="ChEBI" id="CHEBI:18420"/>
    </ligand>
</feature>
<dbReference type="Gene3D" id="3.30.1370.10">
    <property type="entry name" value="K Homology domain, type 1"/>
    <property type="match status" value="1"/>
</dbReference>
<dbReference type="SMART" id="SM00316">
    <property type="entry name" value="S1"/>
    <property type="match status" value="1"/>
</dbReference>
<feature type="domain" description="S1 motif" evidence="8">
    <location>
        <begin position="624"/>
        <end position="692"/>
    </location>
</feature>
<evidence type="ECO:0000256" key="4">
    <source>
        <dbReference type="ARBA" id="ARBA00022695"/>
    </source>
</evidence>
<comment type="similarity">
    <text evidence="1 7">Belongs to the polyribonucleotide nucleotidyltransferase family.</text>
</comment>
<dbReference type="CDD" id="cd11363">
    <property type="entry name" value="RNase_PH_PNPase_1"/>
    <property type="match status" value="1"/>
</dbReference>
<dbReference type="PROSITE" id="PS50126">
    <property type="entry name" value="S1"/>
    <property type="match status" value="1"/>
</dbReference>
<dbReference type="EC" id="2.7.7.8" evidence="7"/>
<dbReference type="InterPro" id="IPR036345">
    <property type="entry name" value="ExoRNase_PH_dom2_sf"/>
</dbReference>
<keyword evidence="5 7" id="KW-0460">Magnesium</keyword>
<dbReference type="CDD" id="cd04472">
    <property type="entry name" value="S1_PNPase"/>
    <property type="match status" value="1"/>
</dbReference>
<keyword evidence="4 7" id="KW-0548">Nucleotidyltransferase</keyword>
<accession>A0ABW8Q0Q2</accession>
<dbReference type="SUPFAM" id="SSF50249">
    <property type="entry name" value="Nucleic acid-binding proteins"/>
    <property type="match status" value="1"/>
</dbReference>
<comment type="cofactor">
    <cofactor evidence="7">
        <name>Mg(2+)</name>
        <dbReference type="ChEBI" id="CHEBI:18420"/>
    </cofactor>
</comment>
<evidence type="ECO:0000313" key="9">
    <source>
        <dbReference type="EMBL" id="MFK7161709.1"/>
    </source>
</evidence>
<dbReference type="Pfam" id="PF00575">
    <property type="entry name" value="S1"/>
    <property type="match status" value="1"/>
</dbReference>
<dbReference type="InterPro" id="IPR027408">
    <property type="entry name" value="PNPase/RNase_PH_dom_sf"/>
</dbReference>
<dbReference type="InterPro" id="IPR004087">
    <property type="entry name" value="KH_dom"/>
</dbReference>
<dbReference type="Pfam" id="PF03726">
    <property type="entry name" value="PNPase"/>
    <property type="match status" value="1"/>
</dbReference>
<dbReference type="InterPro" id="IPR020568">
    <property type="entry name" value="Ribosomal_Su5_D2-typ_SF"/>
</dbReference>
<dbReference type="Pfam" id="PF00013">
    <property type="entry name" value="KH_1"/>
    <property type="match status" value="1"/>
</dbReference>